<organism evidence="1 2">
    <name type="scientific">Iris pallida</name>
    <name type="common">Sweet iris</name>
    <dbReference type="NCBI Taxonomy" id="29817"/>
    <lineage>
        <taxon>Eukaryota</taxon>
        <taxon>Viridiplantae</taxon>
        <taxon>Streptophyta</taxon>
        <taxon>Embryophyta</taxon>
        <taxon>Tracheophyta</taxon>
        <taxon>Spermatophyta</taxon>
        <taxon>Magnoliopsida</taxon>
        <taxon>Liliopsida</taxon>
        <taxon>Asparagales</taxon>
        <taxon>Iridaceae</taxon>
        <taxon>Iridoideae</taxon>
        <taxon>Irideae</taxon>
        <taxon>Iris</taxon>
    </lineage>
</organism>
<comment type="caution">
    <text evidence="1">The sequence shown here is derived from an EMBL/GenBank/DDBJ whole genome shotgun (WGS) entry which is preliminary data.</text>
</comment>
<gene>
    <name evidence="1" type="ORF">M6B38_115705</name>
</gene>
<evidence type="ECO:0000313" key="1">
    <source>
        <dbReference type="EMBL" id="KAJ6847969.1"/>
    </source>
</evidence>
<protein>
    <submittedName>
        <fullName evidence="1">Enhancer of polycomb-like protein 2-like</fullName>
    </submittedName>
</protein>
<proteinExistence type="predicted"/>
<dbReference type="AlphaFoldDB" id="A0AAX6I418"/>
<name>A0AAX6I418_IRIPA</name>
<reference evidence="1" key="2">
    <citation type="submission" date="2023-04" db="EMBL/GenBank/DDBJ databases">
        <authorList>
            <person name="Bruccoleri R.E."/>
            <person name="Oakeley E.J."/>
            <person name="Faust A.-M."/>
            <person name="Dessus-Babus S."/>
            <person name="Altorfer M."/>
            <person name="Burckhardt D."/>
            <person name="Oertli M."/>
            <person name="Naumann U."/>
            <person name="Petersen F."/>
            <person name="Wong J."/>
        </authorList>
    </citation>
    <scope>NUCLEOTIDE SEQUENCE</scope>
    <source>
        <strain evidence="1">GSM-AAB239-AS_SAM_17_03QT</strain>
        <tissue evidence="1">Leaf</tissue>
    </source>
</reference>
<accession>A0AAX6I418</accession>
<reference evidence="1" key="1">
    <citation type="journal article" date="2023" name="GigaByte">
        <title>Genome assembly of the bearded iris, Iris pallida Lam.</title>
        <authorList>
            <person name="Bruccoleri R.E."/>
            <person name="Oakeley E.J."/>
            <person name="Faust A.M.E."/>
            <person name="Altorfer M."/>
            <person name="Dessus-Babus S."/>
            <person name="Burckhardt D."/>
            <person name="Oertli M."/>
            <person name="Naumann U."/>
            <person name="Petersen F."/>
            <person name="Wong J."/>
        </authorList>
    </citation>
    <scope>NUCLEOTIDE SEQUENCE</scope>
    <source>
        <strain evidence="1">GSM-AAB239-AS_SAM_17_03QT</strain>
    </source>
</reference>
<sequence length="129" mass="14762">MITIVIDLSSTSSSEIIVLLRLNQITRRSMVDFDRVVWDLLLPSNCTDPFVFDPWKSVLDQLDLSPSAHRDFYFSITNHPEQGKLEALLFKLEVLDHKTRERAGIIPNFGLPIPVHLLLDAAAEELHRK</sequence>
<dbReference type="EMBL" id="JANAVB010004797">
    <property type="protein sequence ID" value="KAJ6847969.1"/>
    <property type="molecule type" value="Genomic_DNA"/>
</dbReference>
<evidence type="ECO:0000313" key="2">
    <source>
        <dbReference type="Proteomes" id="UP001140949"/>
    </source>
</evidence>
<keyword evidence="2" id="KW-1185">Reference proteome</keyword>
<dbReference type="Proteomes" id="UP001140949">
    <property type="component" value="Unassembled WGS sequence"/>
</dbReference>